<dbReference type="AlphaFoldDB" id="A0A0C3BNG8"/>
<feature type="compositionally biased region" description="Low complexity" evidence="1">
    <location>
        <begin position="71"/>
        <end position="91"/>
    </location>
</feature>
<keyword evidence="3" id="KW-1185">Reference proteome</keyword>
<reference evidence="3" key="2">
    <citation type="submission" date="2015-01" db="EMBL/GenBank/DDBJ databases">
        <title>Evolutionary Origins and Diversification of the Mycorrhizal Mutualists.</title>
        <authorList>
            <consortium name="DOE Joint Genome Institute"/>
            <consortium name="Mycorrhizal Genomics Consortium"/>
            <person name="Kohler A."/>
            <person name="Kuo A."/>
            <person name="Nagy L.G."/>
            <person name="Floudas D."/>
            <person name="Copeland A."/>
            <person name="Barry K.W."/>
            <person name="Cichocki N."/>
            <person name="Veneault-Fourrey C."/>
            <person name="LaButti K."/>
            <person name="Lindquist E.A."/>
            <person name="Lipzen A."/>
            <person name="Lundell T."/>
            <person name="Morin E."/>
            <person name="Murat C."/>
            <person name="Riley R."/>
            <person name="Ohm R."/>
            <person name="Sun H."/>
            <person name="Tunlid A."/>
            <person name="Henrissat B."/>
            <person name="Grigoriev I.V."/>
            <person name="Hibbett D.S."/>
            <person name="Martin F."/>
        </authorList>
    </citation>
    <scope>NUCLEOTIDE SEQUENCE [LARGE SCALE GENOMIC DNA]</scope>
    <source>
        <strain evidence="3">F 1598</strain>
    </source>
</reference>
<feature type="region of interest" description="Disordered" evidence="1">
    <location>
        <begin position="35"/>
        <end position="215"/>
    </location>
</feature>
<reference evidence="2 3" key="1">
    <citation type="submission" date="2014-04" db="EMBL/GenBank/DDBJ databases">
        <authorList>
            <consortium name="DOE Joint Genome Institute"/>
            <person name="Kuo A."/>
            <person name="Tarkka M."/>
            <person name="Buscot F."/>
            <person name="Kohler A."/>
            <person name="Nagy L.G."/>
            <person name="Floudas D."/>
            <person name="Copeland A."/>
            <person name="Barry K.W."/>
            <person name="Cichocki N."/>
            <person name="Veneault-Fourrey C."/>
            <person name="LaButti K."/>
            <person name="Lindquist E.A."/>
            <person name="Lipzen A."/>
            <person name="Lundell T."/>
            <person name="Morin E."/>
            <person name="Murat C."/>
            <person name="Sun H."/>
            <person name="Tunlid A."/>
            <person name="Henrissat B."/>
            <person name="Grigoriev I.V."/>
            <person name="Hibbett D.S."/>
            <person name="Martin F."/>
            <person name="Nordberg H.P."/>
            <person name="Cantor M.N."/>
            <person name="Hua S.X."/>
        </authorList>
    </citation>
    <scope>NUCLEOTIDE SEQUENCE [LARGE SCALE GENOMIC DNA]</scope>
    <source>
        <strain evidence="2 3">F 1598</strain>
    </source>
</reference>
<dbReference type="STRING" id="765440.A0A0C3BNG8"/>
<evidence type="ECO:0000256" key="1">
    <source>
        <dbReference type="SAM" id="MobiDB-lite"/>
    </source>
</evidence>
<feature type="compositionally biased region" description="Low complexity" evidence="1">
    <location>
        <begin position="188"/>
        <end position="208"/>
    </location>
</feature>
<accession>A0A0C3BNG8</accession>
<dbReference type="Proteomes" id="UP000054166">
    <property type="component" value="Unassembled WGS sequence"/>
</dbReference>
<protein>
    <submittedName>
        <fullName evidence="2">Uncharacterized protein</fullName>
    </submittedName>
</protein>
<evidence type="ECO:0000313" key="2">
    <source>
        <dbReference type="EMBL" id="KIM88028.1"/>
    </source>
</evidence>
<gene>
    <name evidence="2" type="ORF">PILCRDRAFT_268909</name>
</gene>
<feature type="compositionally biased region" description="Low complexity" evidence="1">
    <location>
        <begin position="48"/>
        <end position="58"/>
    </location>
</feature>
<dbReference type="HOGENOM" id="CLU_691001_0_0_1"/>
<feature type="compositionally biased region" description="Basic and acidic residues" evidence="1">
    <location>
        <begin position="94"/>
        <end position="107"/>
    </location>
</feature>
<feature type="region of interest" description="Disordered" evidence="1">
    <location>
        <begin position="1"/>
        <end position="21"/>
    </location>
</feature>
<dbReference type="InParanoid" id="A0A0C3BNG8"/>
<organism evidence="2 3">
    <name type="scientific">Piloderma croceum (strain F 1598)</name>
    <dbReference type="NCBI Taxonomy" id="765440"/>
    <lineage>
        <taxon>Eukaryota</taxon>
        <taxon>Fungi</taxon>
        <taxon>Dikarya</taxon>
        <taxon>Basidiomycota</taxon>
        <taxon>Agaricomycotina</taxon>
        <taxon>Agaricomycetes</taxon>
        <taxon>Agaricomycetidae</taxon>
        <taxon>Atheliales</taxon>
        <taxon>Atheliaceae</taxon>
        <taxon>Piloderma</taxon>
    </lineage>
</organism>
<evidence type="ECO:0000313" key="3">
    <source>
        <dbReference type="Proteomes" id="UP000054166"/>
    </source>
</evidence>
<dbReference type="OrthoDB" id="1881at2759"/>
<name>A0A0C3BNG8_PILCF</name>
<proteinExistence type="predicted"/>
<sequence length="399" mass="43391">MSIPLPRVQRTSGSPKLPFHFRVDHDDDDKLTVPDSLLFPLSSPPLSPSISPHYSPSDPLQPSRLSRGPILLSSGKPLRSSLKSRSPSPSSILEDEHRSPSFADEKGPGAFMGLPGVRRKSGSPKLPSFHFRVDDDDDDKLTVPDSVLFPLSSPMSPSIVNTPHGPHHSSSDPLQPSRLSRGLSHPNLLFSGKPLKSSLKSRSPSPSSIPEDERSLHLRVHSAPTTPPLSKNVRFLNEDGLESVRLFSFNAKPASLSQGWGDDTETETEMESDEFPFPSSHSPLSFDIDYDSPGATSPIPSLNPPPHANVHFESITFERRHASRLAPSSPQLTGTILWQTTSEVDAHYLLSVPFLPWETAKAQTLGDAMIMRINCISVGYGLLGGIARAKRNGGITIRG</sequence>
<dbReference type="EMBL" id="KN832978">
    <property type="protein sequence ID" value="KIM88028.1"/>
    <property type="molecule type" value="Genomic_DNA"/>
</dbReference>